<protein>
    <recommendedName>
        <fullName evidence="4">OpgC protein</fullName>
    </recommendedName>
</protein>
<keyword evidence="3" id="KW-1185">Reference proteome</keyword>
<evidence type="ECO:0000313" key="3">
    <source>
        <dbReference type="Proteomes" id="UP000182178"/>
    </source>
</evidence>
<feature type="transmembrane region" description="Helical" evidence="1">
    <location>
        <begin position="228"/>
        <end position="251"/>
    </location>
</feature>
<comment type="caution">
    <text evidence="2">The sequence shown here is derived from an EMBL/GenBank/DDBJ whole genome shotgun (WGS) entry which is preliminary data.</text>
</comment>
<feature type="transmembrane region" description="Helical" evidence="1">
    <location>
        <begin position="140"/>
        <end position="161"/>
    </location>
</feature>
<feature type="transmembrane region" description="Helical" evidence="1">
    <location>
        <begin position="197"/>
        <end position="216"/>
    </location>
</feature>
<gene>
    <name evidence="2" type="ORF">Ga0061061_10510</name>
</gene>
<dbReference type="InterPro" id="IPR014550">
    <property type="entry name" value="UCP028704_OpgC"/>
</dbReference>
<dbReference type="PANTHER" id="PTHR38592">
    <property type="entry name" value="BLL4819 PROTEIN"/>
    <property type="match status" value="1"/>
</dbReference>
<sequence>MAKSTSNQRINSIDFWRGIVLVSIFINHVPGNVFEYMTHKNIGLSDAAEAFVFLSGVSVALAYGRRFLSGEPGTPTRALGRRALTIYGVQVALSLIAVALFVTAAIVFDDEGLLAEHGRDIVVTDPVRALLAIVGLSHQLGYFNILPLYIVLLLATPAILALARINSFLMLIVSALVYVGARTAGLNLPTWPVEGEWFFNPFAWQFLFCIGLFIGLHLRDVMVTRDNLLFAVCLVILAASFFVVTNGFHLVPGLWDGLRETLDISKTNLGLARLLHFLALAYVISHLGLSKLLARTPVHAPLCLIGRHSLPVFAAGSLLSALGQIIQHVRPPAFLDEAALVGIGIVLHYLVARAFAERTARRAQPRQA</sequence>
<keyword evidence="1" id="KW-0812">Transmembrane</keyword>
<dbReference type="EMBL" id="CYHC01000005">
    <property type="protein sequence ID" value="CUA88479.1"/>
    <property type="molecule type" value="Genomic_DNA"/>
</dbReference>
<dbReference type="PIRSF" id="PIRSF028704">
    <property type="entry name" value="UPC028704"/>
    <property type="match status" value="1"/>
</dbReference>
<evidence type="ECO:0000313" key="2">
    <source>
        <dbReference type="EMBL" id="CUA88479.1"/>
    </source>
</evidence>
<keyword evidence="1" id="KW-1133">Transmembrane helix</keyword>
<feature type="transmembrane region" description="Helical" evidence="1">
    <location>
        <begin position="84"/>
        <end position="108"/>
    </location>
</feature>
<feature type="transmembrane region" description="Helical" evidence="1">
    <location>
        <begin position="310"/>
        <end position="326"/>
    </location>
</feature>
<keyword evidence="1" id="KW-0472">Membrane</keyword>
<name>A0ABM9U4U6_9HYPH</name>
<evidence type="ECO:0000256" key="1">
    <source>
        <dbReference type="SAM" id="Phobius"/>
    </source>
</evidence>
<evidence type="ECO:0008006" key="4">
    <source>
        <dbReference type="Google" id="ProtNLM"/>
    </source>
</evidence>
<dbReference type="Pfam" id="PF10129">
    <property type="entry name" value="OpgC_C"/>
    <property type="match status" value="1"/>
</dbReference>
<feature type="transmembrane region" description="Helical" evidence="1">
    <location>
        <begin position="271"/>
        <end position="289"/>
    </location>
</feature>
<feature type="transmembrane region" description="Helical" evidence="1">
    <location>
        <begin position="168"/>
        <end position="185"/>
    </location>
</feature>
<dbReference type="PANTHER" id="PTHR38592:SF3">
    <property type="entry name" value="BLL4819 PROTEIN"/>
    <property type="match status" value="1"/>
</dbReference>
<dbReference type="Proteomes" id="UP000182178">
    <property type="component" value="Unassembled WGS sequence"/>
</dbReference>
<feature type="transmembrane region" description="Helical" evidence="1">
    <location>
        <begin position="338"/>
        <end position="356"/>
    </location>
</feature>
<accession>A0ABM9U4U6</accession>
<organism evidence="2 3">
    <name type="scientific">Chelatococcus sambhunathii</name>
    <dbReference type="NCBI Taxonomy" id="363953"/>
    <lineage>
        <taxon>Bacteria</taxon>
        <taxon>Pseudomonadati</taxon>
        <taxon>Pseudomonadota</taxon>
        <taxon>Alphaproteobacteria</taxon>
        <taxon>Hyphomicrobiales</taxon>
        <taxon>Chelatococcaceae</taxon>
        <taxon>Chelatococcus</taxon>
    </lineage>
</organism>
<dbReference type="RefSeq" id="WP_072249489.1">
    <property type="nucleotide sequence ID" value="NZ_CYHC01000005.1"/>
</dbReference>
<proteinExistence type="predicted"/>
<reference evidence="2 3" key="1">
    <citation type="submission" date="2015-08" db="EMBL/GenBank/DDBJ databases">
        <authorList>
            <person name="Varghese N."/>
        </authorList>
    </citation>
    <scope>NUCLEOTIDE SEQUENCE [LARGE SCALE GENOMIC DNA]</scope>
    <source>
        <strain evidence="2 3">DSM 18167</strain>
    </source>
</reference>